<evidence type="ECO:0000313" key="2">
    <source>
        <dbReference type="EMBL" id="MCZ0667672.1"/>
    </source>
</evidence>
<gene>
    <name evidence="2" type="ORF">OZZ17_08940</name>
</gene>
<accession>A0A9Q4F289</accession>
<feature type="transmembrane region" description="Helical" evidence="1">
    <location>
        <begin position="7"/>
        <end position="24"/>
    </location>
</feature>
<evidence type="ECO:0000313" key="3">
    <source>
        <dbReference type="Proteomes" id="UP001079535"/>
    </source>
</evidence>
<evidence type="ECO:0000256" key="1">
    <source>
        <dbReference type="SAM" id="Phobius"/>
    </source>
</evidence>
<reference evidence="2" key="1">
    <citation type="submission" date="2022-11" db="EMBL/GenBank/DDBJ databases">
        <title>Temperate bacteriophages infecting mucin-degrading bacterium Ruminococcus gnavus from the human gut.</title>
        <authorList>
            <person name="Buttimer C."/>
        </authorList>
    </citation>
    <scope>NUCLEOTIDE SEQUENCE</scope>
    <source>
        <strain evidence="2">CCUG 49994</strain>
    </source>
</reference>
<keyword evidence="1" id="KW-0472">Membrane</keyword>
<keyword evidence="1" id="KW-1133">Transmembrane helix</keyword>
<comment type="caution">
    <text evidence="2">The sequence shown here is derived from an EMBL/GenBank/DDBJ whole genome shotgun (WGS) entry which is preliminary data.</text>
</comment>
<keyword evidence="1" id="KW-0812">Transmembrane</keyword>
<evidence type="ECO:0008006" key="4">
    <source>
        <dbReference type="Google" id="ProtNLM"/>
    </source>
</evidence>
<proteinExistence type="predicted"/>
<dbReference type="EMBL" id="JAPRAY010000011">
    <property type="protein sequence ID" value="MCZ0667672.1"/>
    <property type="molecule type" value="Genomic_DNA"/>
</dbReference>
<feature type="transmembrane region" description="Helical" evidence="1">
    <location>
        <begin position="30"/>
        <end position="54"/>
    </location>
</feature>
<organism evidence="2 3">
    <name type="scientific">Mediterraneibacter gnavus</name>
    <name type="common">Ruminococcus gnavus</name>
    <dbReference type="NCBI Taxonomy" id="33038"/>
    <lineage>
        <taxon>Bacteria</taxon>
        <taxon>Bacillati</taxon>
        <taxon>Bacillota</taxon>
        <taxon>Clostridia</taxon>
        <taxon>Lachnospirales</taxon>
        <taxon>Lachnospiraceae</taxon>
        <taxon>Mediterraneibacter</taxon>
    </lineage>
</organism>
<sequence>MKKHNSGIGFVGLLTIILIVLKLLKLITCSWIWVLSPIWISTLIVGIPTVIIFVGSRIKNGKW</sequence>
<protein>
    <recommendedName>
        <fullName evidence="4">Transmembrane Fragile-X-F protein</fullName>
    </recommendedName>
</protein>
<dbReference type="AlphaFoldDB" id="A0A9Q4F289"/>
<name>A0A9Q4F289_MEDGN</name>
<dbReference type="Proteomes" id="UP001079535">
    <property type="component" value="Unassembled WGS sequence"/>
</dbReference>
<dbReference type="RefSeq" id="WP_268803574.1">
    <property type="nucleotide sequence ID" value="NZ_JAPRAY010000011.1"/>
</dbReference>